<dbReference type="EMBL" id="BAABDK010000021">
    <property type="protein sequence ID" value="GAA4040001.1"/>
    <property type="molecule type" value="Genomic_DNA"/>
</dbReference>
<evidence type="ECO:0008006" key="4">
    <source>
        <dbReference type="Google" id="ProtNLM"/>
    </source>
</evidence>
<feature type="transmembrane region" description="Helical" evidence="1">
    <location>
        <begin position="89"/>
        <end position="108"/>
    </location>
</feature>
<keyword evidence="3" id="KW-1185">Reference proteome</keyword>
<keyword evidence="1" id="KW-0472">Membrane</keyword>
<proteinExistence type="predicted"/>
<name>A0ABP7UCD2_9BACT</name>
<organism evidence="2 3">
    <name type="scientific">Hymenobacter glaciei</name>
    <dbReference type="NCBI Taxonomy" id="877209"/>
    <lineage>
        <taxon>Bacteria</taxon>
        <taxon>Pseudomonadati</taxon>
        <taxon>Bacteroidota</taxon>
        <taxon>Cytophagia</taxon>
        <taxon>Cytophagales</taxon>
        <taxon>Hymenobacteraceae</taxon>
        <taxon>Hymenobacter</taxon>
    </lineage>
</organism>
<reference evidence="3" key="1">
    <citation type="journal article" date="2019" name="Int. J. Syst. Evol. Microbiol.">
        <title>The Global Catalogue of Microorganisms (GCM) 10K type strain sequencing project: providing services to taxonomists for standard genome sequencing and annotation.</title>
        <authorList>
            <consortium name="The Broad Institute Genomics Platform"/>
            <consortium name="The Broad Institute Genome Sequencing Center for Infectious Disease"/>
            <person name="Wu L."/>
            <person name="Ma J."/>
        </authorList>
    </citation>
    <scope>NUCLEOTIDE SEQUENCE [LARGE SCALE GENOMIC DNA]</scope>
    <source>
        <strain evidence="3">JCM 17225</strain>
    </source>
</reference>
<dbReference type="Proteomes" id="UP001501469">
    <property type="component" value="Unassembled WGS sequence"/>
</dbReference>
<protein>
    <recommendedName>
        <fullName evidence="4">DUF4386 domain-containing protein</fullName>
    </recommendedName>
</protein>
<evidence type="ECO:0000313" key="3">
    <source>
        <dbReference type="Proteomes" id="UP001501469"/>
    </source>
</evidence>
<keyword evidence="1" id="KW-0812">Transmembrane</keyword>
<dbReference type="NCBIfam" id="NF046082">
    <property type="entry name" value="assoc_w_XrtX"/>
    <property type="match status" value="1"/>
</dbReference>
<evidence type="ECO:0000313" key="2">
    <source>
        <dbReference type="EMBL" id="GAA4040001.1"/>
    </source>
</evidence>
<evidence type="ECO:0000256" key="1">
    <source>
        <dbReference type="SAM" id="Phobius"/>
    </source>
</evidence>
<feature type="transmembrane region" description="Helical" evidence="1">
    <location>
        <begin position="120"/>
        <end position="141"/>
    </location>
</feature>
<keyword evidence="1" id="KW-1133">Transmembrane helix</keyword>
<comment type="caution">
    <text evidence="2">The sequence shown here is derived from an EMBL/GenBank/DDBJ whole genome shotgun (WGS) entry which is preliminary data.</text>
</comment>
<accession>A0ABP7UCD2</accession>
<gene>
    <name evidence="2" type="ORF">GCM10022409_27290</name>
</gene>
<feature type="transmembrane region" description="Helical" evidence="1">
    <location>
        <begin position="55"/>
        <end position="77"/>
    </location>
</feature>
<sequence length="151" mass="16135">MAGGLVLALLLLGVYNHQVLDVLTAGWQRGLAALGLANAANAMQHGIDAGITRRMLPAVATYAALYLSCCLLLLHLLLTPAQWQLTWRLYAGALAAYVLIAVIGKLAGNAQWAYRLSRHLLDFVVSPLPVAGLYVLFRAGFGPAAERDLAE</sequence>